<feature type="coiled-coil region" evidence="1">
    <location>
        <begin position="539"/>
        <end position="854"/>
    </location>
</feature>
<protein>
    <recommendedName>
        <fullName evidence="4">Viral A-type inclusion protein</fullName>
    </recommendedName>
</protein>
<feature type="coiled-coil region" evidence="1">
    <location>
        <begin position="2535"/>
        <end position="2583"/>
    </location>
</feature>
<organism evidence="2 3">
    <name type="scientific">Tritrichomonas musculus</name>
    <dbReference type="NCBI Taxonomy" id="1915356"/>
    <lineage>
        <taxon>Eukaryota</taxon>
        <taxon>Metamonada</taxon>
        <taxon>Parabasalia</taxon>
        <taxon>Tritrichomonadida</taxon>
        <taxon>Tritrichomonadidae</taxon>
        <taxon>Tritrichomonas</taxon>
    </lineage>
</organism>
<feature type="coiled-coil region" evidence="1">
    <location>
        <begin position="1316"/>
        <end position="1365"/>
    </location>
</feature>
<feature type="coiled-coil region" evidence="1">
    <location>
        <begin position="194"/>
        <end position="258"/>
    </location>
</feature>
<feature type="coiled-coil region" evidence="1">
    <location>
        <begin position="1785"/>
        <end position="1812"/>
    </location>
</feature>
<name>A0ABR2KFK2_9EUKA</name>
<evidence type="ECO:0000313" key="2">
    <source>
        <dbReference type="EMBL" id="KAK8889914.1"/>
    </source>
</evidence>
<feature type="coiled-coil region" evidence="1">
    <location>
        <begin position="290"/>
        <end position="366"/>
    </location>
</feature>
<proteinExistence type="predicted"/>
<feature type="coiled-coil region" evidence="1">
    <location>
        <begin position="1676"/>
        <end position="1733"/>
    </location>
</feature>
<feature type="coiled-coil region" evidence="1">
    <location>
        <begin position="1452"/>
        <end position="1586"/>
    </location>
</feature>
<gene>
    <name evidence="2" type="ORF">M9Y10_034669</name>
</gene>
<reference evidence="2 3" key="1">
    <citation type="submission" date="2024-04" db="EMBL/GenBank/DDBJ databases">
        <title>Tritrichomonas musculus Genome.</title>
        <authorList>
            <person name="Alves-Ferreira E."/>
            <person name="Grigg M."/>
            <person name="Lorenzi H."/>
            <person name="Galac M."/>
        </authorList>
    </citation>
    <scope>NUCLEOTIDE SEQUENCE [LARGE SCALE GENOMIC DNA]</scope>
    <source>
        <strain evidence="2 3">EAF2021</strain>
    </source>
</reference>
<dbReference type="EMBL" id="JAPFFF010000005">
    <property type="protein sequence ID" value="KAK8889914.1"/>
    <property type="molecule type" value="Genomic_DNA"/>
</dbReference>
<evidence type="ECO:0000313" key="3">
    <source>
        <dbReference type="Proteomes" id="UP001470230"/>
    </source>
</evidence>
<evidence type="ECO:0000256" key="1">
    <source>
        <dbReference type="SAM" id="Coils"/>
    </source>
</evidence>
<dbReference type="Proteomes" id="UP001470230">
    <property type="component" value="Unassembled WGS sequence"/>
</dbReference>
<feature type="coiled-coil region" evidence="1">
    <location>
        <begin position="906"/>
        <end position="1036"/>
    </location>
</feature>
<comment type="caution">
    <text evidence="2">The sequence shown here is derived from an EMBL/GenBank/DDBJ whole genome shotgun (WGS) entry which is preliminary data.</text>
</comment>
<dbReference type="PANTHER" id="PTHR18937">
    <property type="entry name" value="STRUCTURAL MAINTENANCE OF CHROMOSOMES SMC FAMILY MEMBER"/>
    <property type="match status" value="1"/>
</dbReference>
<keyword evidence="3" id="KW-1185">Reference proteome</keyword>
<sequence>MSNSSDSIDSTKSLTSFFDRRKSSFLASLQHILAAVTSDLFIQQMFEDPASAMYIPDRVCELVGRYLRDDREAIIQDLICRIRALEACFGTEKMDQIEEIGRKILDSISNSKNDVAQRPIQFQQQLQDLIDFSPKTNNYSLSSLTKMKQNLSQILEFLLFMKEFFSQISGNMRSSLQAVKKKTKGIITSLVSQLVDSQQREQQYKQQLDEATKRFNKIDIPRIRKRYEEEIERHVQNEENLQKSLNKLKKVILKITQEHSSSVEELNALKETLAKTKNVSNDLNITQAKISEQESIIFTLKNELKQKQQQIESLLNETQSLNAHQTALQESIAKSNIVSNDKDTEIQQLKEKIVKMQIEMDKKENAVSLNNIDIQMLKSKASIIPTIEKVKNDAIQKVNSLQTENTLLEQSTKKLEEQLIFANKEKQRLLNEMSQNHSNEIAKISSEKEDLSKKNSIYLSEIQQLKDSINDQLEKINQFEIDNNQLREENKAQSLAISEREDALILLRDQYNTLFRQNEEMQSTISSFNDQTSDISTSLQAHQKKLRQKDREIAEIQNEKKKVDQELKEVQKKLMSVLHETQNSANAISQSNESLLYAQDEIKKKNQIIADLMKQNEQANSVKAEQSNTIDDLHQELTSAASKIESRNTKIKSLSQQLQSFQEQNNSLVTNIQKYDEKLKNAIEEKYKLEKQNMQLRKEIQQYQTDMEIAQSNSSSLQTKVAQLNNDLKISKENLELVEKVRNKILNEKKQIQDQTLDDRKRYKEDMSSIQSQLSKALSEKDQIEHELEKAQLEITSLNSVLKQKDDDIKYEKEKSGHDFDIIKKQNEVLSANYSKLQENYNNLNKKVKTLRKNISEVYPSCESIEQIPQILSDLQNHKGSQGKLINTIRSIIFPPNSNKVEKDDIEKIVDSIQTMKNENSSLKEREKQLLKMLPENQAPDNLIPFLNEMKNETEQLKTNQEGLLNLLSINNPRKLNRAIQKMKEENKIVKEIEDSVKKLLPNSSIKTIPNEIENLQKAVNELKKKENELISLLEIDNSVSIPNALIEMKKKLTLNDDVISQLSQIVPSTSSDGENGLVSAVSKLKNSQVQLLNEQNQIKENIPERFSDKPLLESISLMKSENEALKAEKDAVLDLIPNGEGCLSNRVLQVLNELSDMKHDKESIKLLVGDENTEKKIESMLQTIDNYETQEHTIESILPKDLTGTLPQKISKLAQAKLALSNENNMIQKLLSPASNASTISGQVTEVLKKLSDSTHQLKSINDSLPDEIKDSTELDLPSKVSLLSHKYSELKETTSNLHHLFSDDIKGDELDEKIADLLIKSKEMEKLKDNLKQLIPADFSNSDEKLEDQFSEIVNQYNSLRKEKDEMMSIIPDEFKQGDDIKSQVRDVVCELSDLKNKQKNCDKLIPKEIKEKGNDFDANVSSLVNQYNALKNQQERINSIIPDEFKQNEKSVEKQLSNAMKQFNKLRKEQEKIESLIPAEFSSQDKSIKKQLSKLIEQYNNNKKDKEEIEKIIPVEMKQNNEDLANQITNIMKDYERIRKQQETIKSILPKEMSGNQEKEESEEELEKQIIKLSTDFNSLRNQQEKIKSILPNELKQNVDENDIVKPISNLVSNYNDFKNQQEMIKSFIPKEFQQNDESIENQLSNFANQFNSLRKQHDKFKSFVPTELKQGEKSLDKQLRKLANQYNALQNQIESIHSIIPDEIKQRENDDIENEVSGLVNQYRLMKDQLENIESTIPNDIKQNGESIDNQLSNLADNYNAMKKQQDKIQSFIPAEIKQNEKSLEKQIANLTNQFNALKKQHESLKSKIPDDLKQDEDDLESQFSFLSDQYNNMKKMNENLKSIIPEEIQQSKGDLEDQLVYIAKKFNKMRNQHENLKSIIPDELKQNEKSVEKQLANAMKQFNKYRKELEKLQSLIPAEFASQNKSVKKQLSKLVEEYNNNKKENEEMKQHNDKLANHIAKLKKEQETIKSALNNNNDDDDDDESSLGKQIGKLSKEFNSLKNQQEKIKSIIPNEFKQNVDENDLEKQISNLSNQFNALRNQQEAMKSFIPDDLKQNGKELGKQLSNLANEYNNLIERQEEMKALIPKEMRQNGDDLSGQLSNLSNQYNNMKCQQEKIKSIIPKEFKQNGEELDKQVSNLVRHFNSLKEQQESINDSLNNNVFNDQYDLSAKEKMDKLMKCFSDLQKENNNVRSLLSIPSNGSVSDTLSKLLKEKRKIEKIISSLDSIIPAEFEGDFSTKIQEMIKERDDIISTVNQVIEISDDLPLNEAVTKLVDYHKILLNLGKMLPVKSIDEIPVTMQNILDTQKKLQKLFKSKDIVASATNLQDQIKQLHDIFDEDRNNDESDNINNLIENARNVTSILQRIQDEIGCNNDDDIIEKVEQYKCGLDSANELLSGIISVFPSIFSALPTPLSSPINKSNSFTTPVSSPLNKSFTSYPSYSTRSQFKDIVEFPLTKYNYDKLIKFFIDLNNKYNDVQNKVSEVMLMAKGVGYLGEVLMEAVIFIRDTAIEDEKQRSMERMNVELTSMRSIHERERNLNEKQKEKLKKKIADQREMIAQVQEKMVQKEDEFHDEIEKQQKIARMATNESELQKRIHEELIRMIAGQPIDGEYLKTHLDPKEIRLIMENDKAAEYLDNSYQKVL</sequence>
<keyword evidence="1" id="KW-0175">Coiled coil</keyword>
<evidence type="ECO:0008006" key="4">
    <source>
        <dbReference type="Google" id="ProtNLM"/>
    </source>
</evidence>
<accession>A0ABR2KFK2</accession>
<feature type="coiled-coil region" evidence="1">
    <location>
        <begin position="1893"/>
        <end position="1980"/>
    </location>
</feature>
<feature type="coiled-coil region" evidence="1">
    <location>
        <begin position="2027"/>
        <end position="2090"/>
    </location>
</feature>
<feature type="coiled-coil region" evidence="1">
    <location>
        <begin position="391"/>
        <end position="496"/>
    </location>
</feature>